<evidence type="ECO:0000313" key="11">
    <source>
        <dbReference type="Proteomes" id="UP000000759"/>
    </source>
</evidence>
<feature type="chain" id="PRO_5002855166" description="EGF-like domain-containing protein" evidence="8">
    <location>
        <begin position="24"/>
        <end position="736"/>
    </location>
</feature>
<feature type="region of interest" description="Disordered" evidence="6">
    <location>
        <begin position="663"/>
        <end position="736"/>
    </location>
</feature>
<gene>
    <name evidence="10" type="ORF">PHATRDRAFT_45596</name>
</gene>
<keyword evidence="3" id="KW-0677">Repeat</keyword>
<sequence length="736" mass="80080">MGGSMPRFCLSGMLLLLSFGAHAQEDSTGNSACPLTCANESVCVFGTASFADHKLPDGTALDIHQTTSIQNYYCSCQQGWTGVACDVRWERCSDTGDDNDIDAIHHCYNGGACIPGLTDKFGNDQLYCDCQDAMDDNGNRYVGKYCEQFEDNDACDPDDADSFCVNEGICNPDYPLSGENCLCRNGFAGPHCEYRAGDVPTCDLDCQNQGRCVLGSGEMQDDDDDDGNDRYQFWDHQLSTGMYCDCPENYDGPLCEILKEPCGDDFHCFHGGHCVARQVNEEWIHHCDCSLAGTGATSYAGRYCQYEATSYCTKDAGLNGHLFCVNHGTCADDPYQGCDCLPGFTGFSCEFVSSFVFDDFTAVPIDAEEDDEFSNIADEFTENFGGEQGEGRPLVDSLPDEGPCTLPCENGGVCRNGVKDVTILDDLGAQHLNRTHINYEHCVCDDGFVGAQCEHQIQICGDGEHLCLHGGTCVTDNENHACDCSTTDSTLSGAFGGKSCQHPANDICTIGEFSPMSSLSFCVNGGVCAKKVTAFQEHPGCSCEIGWAGPHCELREDDTYPFDRPMTSSTEDSASTVRSNTASPSQIFAILFSTVAIIAFAVFAGIMYRRRRMRNNDQISTSLRWSGDYRDEPPKVNIAPRSQSGEIESSDVYFASIASPNRDPMATHLAPHHRTRQALDTPHTGGIVSRTRASSGSSEDGSPSDDAYFVEDEEPKIFIGPPRDEDGHELHNVEIV</sequence>
<dbReference type="SMART" id="SM00181">
    <property type="entry name" value="EGF"/>
    <property type="match status" value="9"/>
</dbReference>
<dbReference type="PROSITE" id="PS00022">
    <property type="entry name" value="EGF_1"/>
    <property type="match status" value="5"/>
</dbReference>
<evidence type="ECO:0000256" key="3">
    <source>
        <dbReference type="ARBA" id="ARBA00022737"/>
    </source>
</evidence>
<keyword evidence="7" id="KW-1133">Transmembrane helix</keyword>
<comment type="caution">
    <text evidence="5">Lacks conserved residue(s) required for the propagation of feature annotation.</text>
</comment>
<dbReference type="GO" id="GO:0045197">
    <property type="term" value="P:establishment or maintenance of epithelial cell apical/basal polarity"/>
    <property type="evidence" value="ECO:0007669"/>
    <property type="project" value="TreeGrafter"/>
</dbReference>
<evidence type="ECO:0000256" key="2">
    <source>
        <dbReference type="ARBA" id="ARBA00022729"/>
    </source>
</evidence>
<proteinExistence type="predicted"/>
<feature type="disulfide bond" evidence="5">
    <location>
        <begin position="543"/>
        <end position="552"/>
    </location>
</feature>
<dbReference type="InParanoid" id="B7FY76"/>
<organism evidence="10 11">
    <name type="scientific">Phaeodactylum tricornutum (strain CCAP 1055/1)</name>
    <dbReference type="NCBI Taxonomy" id="556484"/>
    <lineage>
        <taxon>Eukaryota</taxon>
        <taxon>Sar</taxon>
        <taxon>Stramenopiles</taxon>
        <taxon>Ochrophyta</taxon>
        <taxon>Bacillariophyta</taxon>
        <taxon>Bacillariophyceae</taxon>
        <taxon>Bacillariophycidae</taxon>
        <taxon>Naviculales</taxon>
        <taxon>Phaeodactylaceae</taxon>
        <taxon>Phaeodactylum</taxon>
    </lineage>
</organism>
<dbReference type="OrthoDB" id="41997at2759"/>
<dbReference type="PANTHER" id="PTHR24049">
    <property type="entry name" value="CRUMBS FAMILY MEMBER"/>
    <property type="match status" value="1"/>
</dbReference>
<accession>B7FY76</accession>
<dbReference type="eggNOG" id="KOG1217">
    <property type="taxonomic scope" value="Eukaryota"/>
</dbReference>
<feature type="disulfide bond" evidence="5">
    <location>
        <begin position="340"/>
        <end position="349"/>
    </location>
</feature>
<dbReference type="Proteomes" id="UP000000759">
    <property type="component" value="Chromosome 7"/>
</dbReference>
<dbReference type="OMA" id="KIYGCVC"/>
<keyword evidence="1 5" id="KW-0245">EGF-like domain</keyword>
<feature type="domain" description="EGF-like" evidence="9">
    <location>
        <begin position="504"/>
        <end position="553"/>
    </location>
</feature>
<feature type="disulfide bond" evidence="5">
    <location>
        <begin position="404"/>
        <end position="414"/>
    </location>
</feature>
<evidence type="ECO:0000313" key="10">
    <source>
        <dbReference type="EMBL" id="EEC48876.1"/>
    </source>
</evidence>
<keyword evidence="2 8" id="KW-0732">Signal</keyword>
<reference evidence="11" key="2">
    <citation type="submission" date="2008-08" db="EMBL/GenBank/DDBJ databases">
        <authorList>
            <consortium name="Diatom Consortium"/>
            <person name="Grigoriev I."/>
            <person name="Grimwood J."/>
            <person name="Kuo A."/>
            <person name="Otillar R.P."/>
            <person name="Salamov A."/>
            <person name="Detter J.C."/>
            <person name="Lindquist E."/>
            <person name="Shapiro H."/>
            <person name="Lucas S."/>
            <person name="Glavina del Rio T."/>
            <person name="Pitluck S."/>
            <person name="Rokhsar D."/>
            <person name="Bowler C."/>
        </authorList>
    </citation>
    <scope>GENOME REANNOTATION</scope>
    <source>
        <strain evidence="11">CCAP 1055/1</strain>
    </source>
</reference>
<evidence type="ECO:0000259" key="9">
    <source>
        <dbReference type="PROSITE" id="PS50026"/>
    </source>
</evidence>
<feature type="domain" description="EGF-like" evidence="9">
    <location>
        <begin position="400"/>
        <end position="454"/>
    </location>
</feature>
<protein>
    <recommendedName>
        <fullName evidence="9">EGF-like domain-containing protein</fullName>
    </recommendedName>
</protein>
<feature type="disulfide bond" evidence="5">
    <location>
        <begin position="164"/>
        <end position="181"/>
    </location>
</feature>
<keyword evidence="7" id="KW-0812">Transmembrane</keyword>
<feature type="compositionally biased region" description="Low complexity" evidence="6">
    <location>
        <begin position="694"/>
        <end position="706"/>
    </location>
</feature>
<keyword evidence="7" id="KW-0472">Membrane</keyword>
<dbReference type="GO" id="GO:0005886">
    <property type="term" value="C:plasma membrane"/>
    <property type="evidence" value="ECO:0007669"/>
    <property type="project" value="TreeGrafter"/>
</dbReference>
<dbReference type="Gene3D" id="2.10.25.10">
    <property type="entry name" value="Laminin"/>
    <property type="match status" value="6"/>
</dbReference>
<feature type="compositionally biased region" description="Basic and acidic residues" evidence="6">
    <location>
        <begin position="722"/>
        <end position="736"/>
    </location>
</feature>
<dbReference type="GO" id="GO:0007157">
    <property type="term" value="P:heterophilic cell-cell adhesion via plasma membrane cell adhesion molecules"/>
    <property type="evidence" value="ECO:0007669"/>
    <property type="project" value="TreeGrafter"/>
</dbReference>
<evidence type="ECO:0000256" key="5">
    <source>
        <dbReference type="PROSITE-ProRule" id="PRU00076"/>
    </source>
</evidence>
<dbReference type="KEGG" id="pti:PHATRDRAFT_45596"/>
<evidence type="ECO:0000256" key="4">
    <source>
        <dbReference type="ARBA" id="ARBA00023157"/>
    </source>
</evidence>
<dbReference type="GeneID" id="7200377"/>
<dbReference type="InterPro" id="IPR000742">
    <property type="entry name" value="EGF"/>
</dbReference>
<evidence type="ECO:0000256" key="6">
    <source>
        <dbReference type="SAM" id="MobiDB-lite"/>
    </source>
</evidence>
<reference evidence="10 11" key="1">
    <citation type="journal article" date="2008" name="Nature">
        <title>The Phaeodactylum genome reveals the evolutionary history of diatom genomes.</title>
        <authorList>
            <person name="Bowler C."/>
            <person name="Allen A.E."/>
            <person name="Badger J.H."/>
            <person name="Grimwood J."/>
            <person name="Jabbari K."/>
            <person name="Kuo A."/>
            <person name="Maheswari U."/>
            <person name="Martens C."/>
            <person name="Maumus F."/>
            <person name="Otillar R.P."/>
            <person name="Rayko E."/>
            <person name="Salamov A."/>
            <person name="Vandepoele K."/>
            <person name="Beszteri B."/>
            <person name="Gruber A."/>
            <person name="Heijde M."/>
            <person name="Katinka M."/>
            <person name="Mock T."/>
            <person name="Valentin K."/>
            <person name="Verret F."/>
            <person name="Berges J.A."/>
            <person name="Brownlee C."/>
            <person name="Cadoret J.P."/>
            <person name="Chiovitti A."/>
            <person name="Choi C.J."/>
            <person name="Coesel S."/>
            <person name="De Martino A."/>
            <person name="Detter J.C."/>
            <person name="Durkin C."/>
            <person name="Falciatore A."/>
            <person name="Fournet J."/>
            <person name="Haruta M."/>
            <person name="Huysman M.J."/>
            <person name="Jenkins B.D."/>
            <person name="Jiroutova K."/>
            <person name="Jorgensen R.E."/>
            <person name="Joubert Y."/>
            <person name="Kaplan A."/>
            <person name="Kroger N."/>
            <person name="Kroth P.G."/>
            <person name="La Roche J."/>
            <person name="Lindquist E."/>
            <person name="Lommer M."/>
            <person name="Martin-Jezequel V."/>
            <person name="Lopez P.J."/>
            <person name="Lucas S."/>
            <person name="Mangogna M."/>
            <person name="McGinnis K."/>
            <person name="Medlin L.K."/>
            <person name="Montsant A."/>
            <person name="Oudot-Le Secq M.P."/>
            <person name="Napoli C."/>
            <person name="Obornik M."/>
            <person name="Parker M.S."/>
            <person name="Petit J.L."/>
            <person name="Porcel B.M."/>
            <person name="Poulsen N."/>
            <person name="Robison M."/>
            <person name="Rychlewski L."/>
            <person name="Rynearson T.A."/>
            <person name="Schmutz J."/>
            <person name="Shapiro H."/>
            <person name="Siaut M."/>
            <person name="Stanley M."/>
            <person name="Sussman M.R."/>
            <person name="Taylor A.R."/>
            <person name="Vardi A."/>
            <person name="von Dassow P."/>
            <person name="Vyverman W."/>
            <person name="Willis A."/>
            <person name="Wyrwicz L.S."/>
            <person name="Rokhsar D.S."/>
            <person name="Weissenbach J."/>
            <person name="Armbrust E.V."/>
            <person name="Green B.R."/>
            <person name="Van de Peer Y."/>
            <person name="Grigoriev I.V."/>
        </authorList>
    </citation>
    <scope>NUCLEOTIDE SEQUENCE [LARGE SCALE GENOMIC DNA]</scope>
    <source>
        <strain evidence="10 11">CCAP 1055/1</strain>
    </source>
</reference>
<feature type="domain" description="EGF-like" evidence="9">
    <location>
        <begin position="456"/>
        <end position="501"/>
    </location>
</feature>
<dbReference type="HOGENOM" id="CLU_377035_0_0_1"/>
<dbReference type="InterPro" id="IPR051022">
    <property type="entry name" value="Notch_Cell-Fate_Det"/>
</dbReference>
<dbReference type="PROSITE" id="PS50026">
    <property type="entry name" value="EGF_3"/>
    <property type="match status" value="5"/>
</dbReference>
<feature type="signal peptide" evidence="8">
    <location>
        <begin position="1"/>
        <end position="23"/>
    </location>
</feature>
<dbReference type="GO" id="GO:0032991">
    <property type="term" value="C:protein-containing complex"/>
    <property type="evidence" value="ECO:0007669"/>
    <property type="project" value="TreeGrafter"/>
</dbReference>
<feature type="transmembrane region" description="Helical" evidence="7">
    <location>
        <begin position="587"/>
        <end position="608"/>
    </location>
</feature>
<dbReference type="PANTHER" id="PTHR24049:SF22">
    <property type="entry name" value="DROSOPHILA CRUMBS HOMOLOG"/>
    <property type="match status" value="1"/>
</dbReference>
<feature type="domain" description="EGF-like" evidence="9">
    <location>
        <begin position="151"/>
        <end position="193"/>
    </location>
</feature>
<feature type="disulfide bond" evidence="5">
    <location>
        <begin position="183"/>
        <end position="192"/>
    </location>
</feature>
<dbReference type="SUPFAM" id="SSF57196">
    <property type="entry name" value="EGF/Laminin"/>
    <property type="match status" value="3"/>
</dbReference>
<dbReference type="PROSITE" id="PS01186">
    <property type="entry name" value="EGF_2"/>
    <property type="match status" value="5"/>
</dbReference>
<evidence type="ECO:0000256" key="7">
    <source>
        <dbReference type="SAM" id="Phobius"/>
    </source>
</evidence>
<dbReference type="RefSeq" id="XP_002179890.1">
    <property type="nucleotide sequence ID" value="XM_002179854.1"/>
</dbReference>
<keyword evidence="11" id="KW-1185">Reference proteome</keyword>
<keyword evidence="4 5" id="KW-1015">Disulfide bond</keyword>
<name>B7FY76_PHATC</name>
<dbReference type="PaxDb" id="2850-Phatr45596"/>
<feature type="disulfide bond" evidence="5">
    <location>
        <begin position="444"/>
        <end position="453"/>
    </location>
</feature>
<evidence type="ECO:0000256" key="1">
    <source>
        <dbReference type="ARBA" id="ARBA00022536"/>
    </source>
</evidence>
<evidence type="ECO:0000256" key="8">
    <source>
        <dbReference type="SAM" id="SignalP"/>
    </source>
</evidence>
<dbReference type="AlphaFoldDB" id="B7FY76"/>
<feature type="domain" description="EGF-like" evidence="9">
    <location>
        <begin position="315"/>
        <end position="350"/>
    </location>
</feature>
<dbReference type="EMBL" id="CM000610">
    <property type="protein sequence ID" value="EEC48876.1"/>
    <property type="molecule type" value="Genomic_DNA"/>
</dbReference>